<sequence length="356" mass="39554">MKRIIAILALAVLVIWPMNRAHAQGEAAVPFLLISPGARNGGMGEAGAALVNDATAVYWNPAGLAFQYEDPEVDRPREISFMHAKWLPQFNFSDLFYDYMAGRIYIEDIGMLGGSITFLNLGKNIWTDEQGNELGTFDSFEYAITLSYATKLKANLGIGINAKIVQSNLSDVTVGSEDRQGKATAFAVDVGMLWTPGYEFLQNRLNLGFNLSNFGPKVTYIDRAQADPMPTNLRLGLAYKAYDDGFNSLTVVYDLNRLLVVKYKDGTSDNVIKAVFYSSWVKGPISERLRRFTHSIGLEYKYGTLIALRAGYFYEDPDFGARKFATFGAGIGFNIFNIDFSYISAAEDHPLSDTMR</sequence>
<protein>
    <submittedName>
        <fullName evidence="3">PorV/PorQ family protein</fullName>
    </submittedName>
</protein>
<dbReference type="Gene3D" id="2.40.160.60">
    <property type="entry name" value="Outer membrane protein transport protein (OMPP1/FadL/TodX)"/>
    <property type="match status" value="1"/>
</dbReference>
<evidence type="ECO:0000313" key="3">
    <source>
        <dbReference type="EMBL" id="HHJ52251.1"/>
    </source>
</evidence>
<dbReference type="Proteomes" id="UP000886124">
    <property type="component" value="Unassembled WGS sequence"/>
</dbReference>
<dbReference type="SUPFAM" id="SSF56935">
    <property type="entry name" value="Porins"/>
    <property type="match status" value="1"/>
</dbReference>
<dbReference type="AlphaFoldDB" id="A0A7V5PNM1"/>
<dbReference type="InterPro" id="IPR045741">
    <property type="entry name" value="PorV"/>
</dbReference>
<name>A0A7V5PNM1_CALAY</name>
<proteinExistence type="predicted"/>
<feature type="signal peptide" evidence="1">
    <location>
        <begin position="1"/>
        <end position="23"/>
    </location>
</feature>
<comment type="caution">
    <text evidence="3">The sequence shown here is derived from an EMBL/GenBank/DDBJ whole genome shotgun (WGS) entry which is preliminary data.</text>
</comment>
<feature type="non-terminal residue" evidence="3">
    <location>
        <position position="356"/>
    </location>
</feature>
<dbReference type="Pfam" id="PF19572">
    <property type="entry name" value="PorV"/>
    <property type="match status" value="1"/>
</dbReference>
<reference evidence="3" key="1">
    <citation type="journal article" date="2020" name="mSystems">
        <title>Genome- and Community-Level Interaction Insights into Carbon Utilization and Element Cycling Functions of Hydrothermarchaeota in Hydrothermal Sediment.</title>
        <authorList>
            <person name="Zhou Z."/>
            <person name="Liu Y."/>
            <person name="Xu W."/>
            <person name="Pan J."/>
            <person name="Luo Z.H."/>
            <person name="Li M."/>
        </authorList>
    </citation>
    <scope>NUCLEOTIDE SEQUENCE [LARGE SCALE GENOMIC DNA]</scope>
    <source>
        <strain evidence="3">HyVt-527</strain>
    </source>
</reference>
<accession>A0A7V5PNM1</accession>
<feature type="domain" description="Type IX secretion system protein PorV" evidence="2">
    <location>
        <begin position="27"/>
        <end position="261"/>
    </location>
</feature>
<organism evidence="3">
    <name type="scientific">Caldithrix abyssi</name>
    <dbReference type="NCBI Taxonomy" id="187145"/>
    <lineage>
        <taxon>Bacteria</taxon>
        <taxon>Pseudomonadati</taxon>
        <taxon>Calditrichota</taxon>
        <taxon>Calditrichia</taxon>
        <taxon>Calditrichales</taxon>
        <taxon>Calditrichaceae</taxon>
        <taxon>Caldithrix</taxon>
    </lineage>
</organism>
<evidence type="ECO:0000256" key="1">
    <source>
        <dbReference type="SAM" id="SignalP"/>
    </source>
</evidence>
<dbReference type="EMBL" id="DROD01000239">
    <property type="protein sequence ID" value="HHJ52251.1"/>
    <property type="molecule type" value="Genomic_DNA"/>
</dbReference>
<keyword evidence="1" id="KW-0732">Signal</keyword>
<dbReference type="NCBIfam" id="NF033709">
    <property type="entry name" value="PorV_fam"/>
    <property type="match status" value="1"/>
</dbReference>
<feature type="chain" id="PRO_5030735197" evidence="1">
    <location>
        <begin position="24"/>
        <end position="356"/>
    </location>
</feature>
<gene>
    <name evidence="3" type="ORF">ENJ89_03570</name>
</gene>
<evidence type="ECO:0000259" key="2">
    <source>
        <dbReference type="Pfam" id="PF19572"/>
    </source>
</evidence>